<dbReference type="Proteomes" id="UP000054928">
    <property type="component" value="Unassembled WGS sequence"/>
</dbReference>
<organism evidence="9 10">
    <name type="scientific">Plasmopara halstedii</name>
    <name type="common">Downy mildew of sunflower</name>
    <dbReference type="NCBI Taxonomy" id="4781"/>
    <lineage>
        <taxon>Eukaryota</taxon>
        <taxon>Sar</taxon>
        <taxon>Stramenopiles</taxon>
        <taxon>Oomycota</taxon>
        <taxon>Peronosporomycetes</taxon>
        <taxon>Peronosporales</taxon>
        <taxon>Peronosporaceae</taxon>
        <taxon>Plasmopara</taxon>
    </lineage>
</organism>
<dbReference type="GO" id="GO:0005686">
    <property type="term" value="C:U2 snRNP"/>
    <property type="evidence" value="ECO:0007669"/>
    <property type="project" value="TreeGrafter"/>
</dbReference>
<evidence type="ECO:0000256" key="6">
    <source>
        <dbReference type="PROSITE-ProRule" id="PRU00176"/>
    </source>
</evidence>
<keyword evidence="4 6" id="KW-0694">RNA-binding</keyword>
<dbReference type="SMART" id="SM00360">
    <property type="entry name" value="RRM"/>
    <property type="match status" value="2"/>
</dbReference>
<protein>
    <submittedName>
        <fullName evidence="9">Rna-binding protein</fullName>
    </submittedName>
</protein>
<dbReference type="AlphaFoldDB" id="A0A0N7L3Q1"/>
<keyword evidence="3" id="KW-0677">Repeat</keyword>
<sequence>MAAELWLYLDAVTGEQKGPVPSPIIKKLLRKGLIQPQQLVWTQRLSEWKAIVSVEPFAAYNRAWRTMWYYMAENLTDTSKEVMRAGPVLTQQLVELFTNGDVDGMTLVWSQEVDDWKPIGDVPLLKEFLQEANDEIDRQSELKEQIADVPIEDQVFENESADAFIAEDGKRYVFDAESKMYVTPEIKIEDELASLREAVADTIAETQTDTTNAATTIGESTDHAEMNASVKRKRKKKKNPDKWKKSKTNTWVYVNGLPLDVTLQEVHDHFAKCGVIQTDIVSGEPRIKLYENKESGGLNGDGSICYMKEASVELAVQLLDKSQIRPEWPIDVSPAVFQQKEGEFVKRKKVKIDTRAKIRMFEKEKALSWNEGEINEPTGFRIVVIKHMFTPSEIEDESYEKELRDDIYDECSKLGEVSKITLFAKREDGVVVIKFTSSGSAAQCVDLMNGRFFAGRKLECSFWDGTDYTHHESKHEEQQRAEKFQEWLEDASSSESEDENEETKTEEEGNVVKSSEVHVGRKLPSITDDND</sequence>
<evidence type="ECO:0000313" key="10">
    <source>
        <dbReference type="Proteomes" id="UP000054928"/>
    </source>
</evidence>
<dbReference type="GO" id="GO:0003723">
    <property type="term" value="F:RNA binding"/>
    <property type="evidence" value="ECO:0007669"/>
    <property type="project" value="UniProtKB-UniRule"/>
</dbReference>
<feature type="compositionally biased region" description="Basic and acidic residues" evidence="7">
    <location>
        <begin position="472"/>
        <end position="486"/>
    </location>
</feature>
<name>A0A0N7L3Q1_PLAHL</name>
<keyword evidence="10" id="KW-1185">Reference proteome</keyword>
<feature type="domain" description="RRM" evidence="8">
    <location>
        <begin position="381"/>
        <end position="465"/>
    </location>
</feature>
<evidence type="ECO:0000259" key="8">
    <source>
        <dbReference type="PROSITE" id="PS50102"/>
    </source>
</evidence>
<dbReference type="InterPro" id="IPR000504">
    <property type="entry name" value="RRM_dom"/>
</dbReference>
<dbReference type="Pfam" id="PF00076">
    <property type="entry name" value="RRM_1"/>
    <property type="match status" value="1"/>
</dbReference>
<dbReference type="InterPro" id="IPR035979">
    <property type="entry name" value="RBD_domain_sf"/>
</dbReference>
<reference evidence="10" key="1">
    <citation type="submission" date="2014-09" db="EMBL/GenBank/DDBJ databases">
        <authorList>
            <person name="Sharma Rahul"/>
            <person name="Thines Marco"/>
        </authorList>
    </citation>
    <scope>NUCLEOTIDE SEQUENCE [LARGE SCALE GENOMIC DNA]</scope>
</reference>
<dbReference type="GeneID" id="36398102"/>
<dbReference type="GO" id="GO:0005684">
    <property type="term" value="C:U2-type spliceosomal complex"/>
    <property type="evidence" value="ECO:0007669"/>
    <property type="project" value="TreeGrafter"/>
</dbReference>
<keyword evidence="2" id="KW-0507">mRNA processing</keyword>
<comment type="similarity">
    <text evidence="1">Belongs to the HTATSF1 family.</text>
</comment>
<evidence type="ECO:0000256" key="2">
    <source>
        <dbReference type="ARBA" id="ARBA00022664"/>
    </source>
</evidence>
<proteinExistence type="inferred from homology"/>
<evidence type="ECO:0000256" key="3">
    <source>
        <dbReference type="ARBA" id="ARBA00022737"/>
    </source>
</evidence>
<evidence type="ECO:0000313" key="9">
    <source>
        <dbReference type="EMBL" id="CEG36499.1"/>
    </source>
</evidence>
<dbReference type="InterPro" id="IPR025640">
    <property type="entry name" value="GYF_2"/>
</dbReference>
<dbReference type="OMA" id="FHSAYDA"/>
<evidence type="ECO:0000256" key="5">
    <source>
        <dbReference type="ARBA" id="ARBA00023187"/>
    </source>
</evidence>
<dbReference type="OrthoDB" id="10258585at2759"/>
<keyword evidence="5" id="KW-0508">mRNA splicing</keyword>
<evidence type="ECO:0000256" key="4">
    <source>
        <dbReference type="ARBA" id="ARBA00022884"/>
    </source>
</evidence>
<dbReference type="PANTHER" id="PTHR15608">
    <property type="entry name" value="SPLICING FACTOR U2AF-ASSOCIATED PROTEIN 2"/>
    <property type="match status" value="1"/>
</dbReference>
<dbReference type="FunFam" id="3.30.70.330:FF:000105">
    <property type="entry name" value="HIV Tat-specific factor 1 homolog"/>
    <property type="match status" value="1"/>
</dbReference>
<dbReference type="STRING" id="4781.A0A0N7L3Q1"/>
<dbReference type="SUPFAM" id="SSF54928">
    <property type="entry name" value="RNA-binding domain, RBD"/>
    <property type="match status" value="1"/>
</dbReference>
<dbReference type="GO" id="GO:0000398">
    <property type="term" value="P:mRNA splicing, via spliceosome"/>
    <property type="evidence" value="ECO:0007669"/>
    <property type="project" value="InterPro"/>
</dbReference>
<dbReference type="PROSITE" id="PS50102">
    <property type="entry name" value="RRM"/>
    <property type="match status" value="1"/>
</dbReference>
<dbReference type="InterPro" id="IPR034392">
    <property type="entry name" value="TatSF1-like_RRM1"/>
</dbReference>
<accession>A0A0N7L3Q1</accession>
<dbReference type="CDD" id="cd12281">
    <property type="entry name" value="RRM1_TatSF1_like"/>
    <property type="match status" value="1"/>
</dbReference>
<dbReference type="RefSeq" id="XP_024572868.1">
    <property type="nucleotide sequence ID" value="XM_024721490.1"/>
</dbReference>
<dbReference type="InterPro" id="IPR034393">
    <property type="entry name" value="TatSF1-like"/>
</dbReference>
<dbReference type="Pfam" id="PF14237">
    <property type="entry name" value="GYF_2"/>
    <property type="match status" value="2"/>
</dbReference>
<dbReference type="InterPro" id="IPR012677">
    <property type="entry name" value="Nucleotide-bd_a/b_plait_sf"/>
</dbReference>
<evidence type="ECO:0000256" key="1">
    <source>
        <dbReference type="ARBA" id="ARBA00007747"/>
    </source>
</evidence>
<dbReference type="EMBL" id="CCYD01000207">
    <property type="protein sequence ID" value="CEG36499.1"/>
    <property type="molecule type" value="Genomic_DNA"/>
</dbReference>
<feature type="region of interest" description="Disordered" evidence="7">
    <location>
        <begin position="472"/>
        <end position="531"/>
    </location>
</feature>
<evidence type="ECO:0000256" key="7">
    <source>
        <dbReference type="SAM" id="MobiDB-lite"/>
    </source>
</evidence>
<dbReference type="Gene3D" id="3.30.70.330">
    <property type="match status" value="2"/>
</dbReference>
<dbReference type="CDD" id="cd12285">
    <property type="entry name" value="RRM3_RBM39_like"/>
    <property type="match status" value="1"/>
</dbReference>
<dbReference type="PANTHER" id="PTHR15608:SF0">
    <property type="entry name" value="HIV TAT-SPECIFIC FACTOR 1"/>
    <property type="match status" value="1"/>
</dbReference>